<reference evidence="1" key="1">
    <citation type="submission" date="2020-10" db="EMBL/GenBank/DDBJ databases">
        <title>Genome sequence of the unusual species of purple photosynthetic bacteria, Phaeovibrio sulfidiphilus DSM 23193, type strain.</title>
        <authorList>
            <person name="Kyndt J.A."/>
            <person name="Meyer T.E."/>
        </authorList>
    </citation>
    <scope>NUCLEOTIDE SEQUENCE</scope>
    <source>
        <strain evidence="1">DSM 23193</strain>
    </source>
</reference>
<gene>
    <name evidence="1" type="ORF">IHV25_06370</name>
</gene>
<dbReference type="EMBL" id="JACZHT010000004">
    <property type="protein sequence ID" value="MBE1237268.1"/>
    <property type="molecule type" value="Genomic_DNA"/>
</dbReference>
<keyword evidence="2" id="KW-1185">Reference proteome</keyword>
<dbReference type="RefSeq" id="WP_192534281.1">
    <property type="nucleotide sequence ID" value="NZ_JACZHT010000004.1"/>
</dbReference>
<sequence>MLAQETPLHVVVASLDSSSGASVANDIREHLPTARVEDVDLSRFRDRPLCPPEGDHPSGRVDLVVLVLPETFRVPEGSHAALAEMIGQFEACGPVLVVLEHHDDDLGIALLRAGADDWVLRSGFEPASLLYRMVWRHRVHQETSDSDISDSLSGEAERLLEMLSPNTTPITTRTFTYGTVRKVLPDLFATFLEKLNALVDLAVEDRIYGSSSRVETDLIALSESLGFVRAGPRDVIDLYVTVLKERIGNGPAKRQALVMEEMRLLVLRLMGHLANHYRLRVIGAPLRKGERGDQR</sequence>
<accession>A0A8J6YZ78</accession>
<comment type="caution">
    <text evidence="1">The sequence shown here is derived from an EMBL/GenBank/DDBJ whole genome shotgun (WGS) entry which is preliminary data.</text>
</comment>
<dbReference type="AlphaFoldDB" id="A0A8J6YZ78"/>
<organism evidence="1 2">
    <name type="scientific">Phaeovibrio sulfidiphilus</name>
    <dbReference type="NCBI Taxonomy" id="1220600"/>
    <lineage>
        <taxon>Bacteria</taxon>
        <taxon>Pseudomonadati</taxon>
        <taxon>Pseudomonadota</taxon>
        <taxon>Alphaproteobacteria</taxon>
        <taxon>Rhodospirillales</taxon>
        <taxon>Rhodospirillaceae</taxon>
        <taxon>Phaeovibrio</taxon>
    </lineage>
</organism>
<evidence type="ECO:0000313" key="1">
    <source>
        <dbReference type="EMBL" id="MBE1237268.1"/>
    </source>
</evidence>
<proteinExistence type="predicted"/>
<dbReference type="Proteomes" id="UP000631034">
    <property type="component" value="Unassembled WGS sequence"/>
</dbReference>
<name>A0A8J6YZ78_9PROT</name>
<evidence type="ECO:0000313" key="2">
    <source>
        <dbReference type="Proteomes" id="UP000631034"/>
    </source>
</evidence>
<protein>
    <submittedName>
        <fullName evidence="1">NarL family two-protein response regulator</fullName>
    </submittedName>
</protein>